<feature type="domain" description="Glycosyl transferase family 1" evidence="2">
    <location>
        <begin position="175"/>
        <end position="335"/>
    </location>
</feature>
<protein>
    <submittedName>
        <fullName evidence="3">Predicted glycosyltransferase</fullName>
    </submittedName>
</protein>
<dbReference type="PANTHER" id="PTHR46401">
    <property type="entry name" value="GLYCOSYLTRANSFERASE WBBK-RELATED"/>
    <property type="match status" value="1"/>
</dbReference>
<dbReference type="GO" id="GO:0009103">
    <property type="term" value="P:lipopolysaccharide biosynthetic process"/>
    <property type="evidence" value="ECO:0007669"/>
    <property type="project" value="TreeGrafter"/>
</dbReference>
<accession>A0A5A4U9G5</accession>
<dbReference type="Pfam" id="PF00534">
    <property type="entry name" value="Glycos_transf_1"/>
    <property type="match status" value="1"/>
</dbReference>
<dbReference type="CDD" id="cd03801">
    <property type="entry name" value="GT4_PimA-like"/>
    <property type="match status" value="1"/>
</dbReference>
<dbReference type="AlphaFoldDB" id="A0A5A4U9G5"/>
<dbReference type="GO" id="GO:0016757">
    <property type="term" value="F:glycosyltransferase activity"/>
    <property type="evidence" value="ECO:0007669"/>
    <property type="project" value="InterPro"/>
</dbReference>
<dbReference type="PANTHER" id="PTHR46401:SF2">
    <property type="entry name" value="GLYCOSYLTRANSFERASE WBBK-RELATED"/>
    <property type="match status" value="1"/>
</dbReference>
<proteinExistence type="predicted"/>
<dbReference type="EMBL" id="LC494328">
    <property type="protein sequence ID" value="BBM62643.1"/>
    <property type="molecule type" value="Genomic_DNA"/>
</dbReference>
<reference evidence="3" key="1">
    <citation type="submission" date="2019-07" db="EMBL/GenBank/DDBJ databases">
        <title>Overview of O-antigen diversity of Escherichia albertii, an emerging enteropathogen; genetic structure, serology, and development of O-genotyping method.</title>
        <authorList>
            <person name="Ooka T."/>
            <person name="Seto K."/>
            <person name="Ogura Y."/>
            <person name="Iguchi A."/>
            <person name="Imura N."/>
            <person name="Honda M."/>
            <person name="Etoh Y."/>
            <person name="Ikeda T."/>
            <person name="Sugitani W."/>
            <person name="Konno T."/>
            <person name="Kawano K."/>
            <person name="Kudo Y."/>
            <person name="Murakami K."/>
            <person name="Hayashi T."/>
            <person name="Nishi J."/>
        </authorList>
    </citation>
    <scope>NUCLEOTIDE SEQUENCE</scope>
    <source>
        <strain evidence="3">CB9791</strain>
    </source>
</reference>
<dbReference type="InterPro" id="IPR001296">
    <property type="entry name" value="Glyco_trans_1"/>
</dbReference>
<evidence type="ECO:0000256" key="1">
    <source>
        <dbReference type="ARBA" id="ARBA00022679"/>
    </source>
</evidence>
<organism evidence="3">
    <name type="scientific">Escherichia albertii</name>
    <dbReference type="NCBI Taxonomy" id="208962"/>
    <lineage>
        <taxon>Bacteria</taxon>
        <taxon>Pseudomonadati</taxon>
        <taxon>Pseudomonadota</taxon>
        <taxon>Gammaproteobacteria</taxon>
        <taxon>Enterobacterales</taxon>
        <taxon>Enterobacteriaceae</taxon>
        <taxon>Escherichia</taxon>
    </lineage>
</organism>
<dbReference type="SUPFAM" id="SSF53756">
    <property type="entry name" value="UDP-Glycosyltransferase/glycogen phosphorylase"/>
    <property type="match status" value="1"/>
</dbReference>
<dbReference type="Gene3D" id="3.40.50.2000">
    <property type="entry name" value="Glycogen Phosphorylase B"/>
    <property type="match status" value="2"/>
</dbReference>
<name>A0A5A4U9G5_ESCAL</name>
<evidence type="ECO:0000313" key="3">
    <source>
        <dbReference type="EMBL" id="BBM62643.1"/>
    </source>
</evidence>
<evidence type="ECO:0000259" key="2">
    <source>
        <dbReference type="Pfam" id="PF00534"/>
    </source>
</evidence>
<sequence>MIVFFIGPSSGKITGQSLAFNIIFKAYSGDKYLVDYPDFSDRKIRIFCKYFKLFFVFFVRMLKHIFERKIIYITTSRTLFGFIRDLYFVILGKLFFAKVVNHLHGSDFVYFRDNQGKVIQKIIDFVYSRIDTSIVLTEGMREQYKQYQKMKVFVVSNCYYRLSKFDLKLCLVKSELRLVYLSNLMYSKGIIHLIRAVKRCFKNGMKLNLKIAGSICSDEYCSEYELKTLFFEEIKECSYIQYLGPVQGEEKNNLLLESDIFILPTFYRSEAQPISIIEAMYYGCVIITTGHNYVKELVGEKNGVIIDKDSQQAIADALMLIDVAREYYKKVSEYNIHFANTYYSPNVYIEKISKIINEV</sequence>
<keyword evidence="1 3" id="KW-0808">Transferase</keyword>